<sequence length="43" mass="4878">MGHASLSFRVASAAKLMQCSRTIINEKDERELQFYQTTETIAT</sequence>
<dbReference type="EMBL" id="GGEC01064121">
    <property type="protein sequence ID" value="MBX44605.1"/>
    <property type="molecule type" value="Transcribed_RNA"/>
</dbReference>
<name>A0A2P2NQ89_RHIMU</name>
<accession>A0A2P2NQ89</accession>
<reference evidence="1" key="1">
    <citation type="submission" date="2018-02" db="EMBL/GenBank/DDBJ databases">
        <title>Rhizophora mucronata_Transcriptome.</title>
        <authorList>
            <person name="Meera S.P."/>
            <person name="Sreeshan A."/>
            <person name="Augustine A."/>
        </authorList>
    </citation>
    <scope>NUCLEOTIDE SEQUENCE</scope>
    <source>
        <tissue evidence="1">Leaf</tissue>
    </source>
</reference>
<dbReference type="AlphaFoldDB" id="A0A2P2NQ89"/>
<protein>
    <submittedName>
        <fullName evidence="1">Uncharacterized protein</fullName>
    </submittedName>
</protein>
<organism evidence="1">
    <name type="scientific">Rhizophora mucronata</name>
    <name type="common">Asiatic mangrove</name>
    <dbReference type="NCBI Taxonomy" id="61149"/>
    <lineage>
        <taxon>Eukaryota</taxon>
        <taxon>Viridiplantae</taxon>
        <taxon>Streptophyta</taxon>
        <taxon>Embryophyta</taxon>
        <taxon>Tracheophyta</taxon>
        <taxon>Spermatophyta</taxon>
        <taxon>Magnoliopsida</taxon>
        <taxon>eudicotyledons</taxon>
        <taxon>Gunneridae</taxon>
        <taxon>Pentapetalae</taxon>
        <taxon>rosids</taxon>
        <taxon>fabids</taxon>
        <taxon>Malpighiales</taxon>
        <taxon>Rhizophoraceae</taxon>
        <taxon>Rhizophora</taxon>
    </lineage>
</organism>
<evidence type="ECO:0000313" key="1">
    <source>
        <dbReference type="EMBL" id="MBX44605.1"/>
    </source>
</evidence>
<proteinExistence type="predicted"/>